<reference evidence="11" key="1">
    <citation type="journal article" date="2019" name="Int. J. Syst. Evol. Microbiol.">
        <title>The Global Catalogue of Microorganisms (GCM) 10K type strain sequencing project: providing services to taxonomists for standard genome sequencing and annotation.</title>
        <authorList>
            <consortium name="The Broad Institute Genomics Platform"/>
            <consortium name="The Broad Institute Genome Sequencing Center for Infectious Disease"/>
            <person name="Wu L."/>
            <person name="Ma J."/>
        </authorList>
    </citation>
    <scope>NUCLEOTIDE SEQUENCE [LARGE SCALE GENOMIC DNA]</scope>
    <source>
        <strain evidence="11">CGMCC 1.15111</strain>
    </source>
</reference>
<comment type="subcellular location">
    <subcellularLocation>
        <location evidence="1">Cell membrane</location>
        <topology evidence="1">Multi-pass membrane protein</topology>
    </subcellularLocation>
</comment>
<feature type="transmembrane region" description="Helical" evidence="8">
    <location>
        <begin position="152"/>
        <end position="176"/>
    </location>
</feature>
<evidence type="ECO:0000256" key="6">
    <source>
        <dbReference type="ARBA" id="ARBA00022989"/>
    </source>
</evidence>
<feature type="transmembrane region" description="Helical" evidence="8">
    <location>
        <begin position="188"/>
        <end position="207"/>
    </location>
</feature>
<feature type="transmembrane region" description="Helical" evidence="8">
    <location>
        <begin position="266"/>
        <end position="285"/>
    </location>
</feature>
<keyword evidence="3" id="KW-0328">Glycosyltransferase</keyword>
<keyword evidence="5 8" id="KW-0812">Transmembrane</keyword>
<keyword evidence="2" id="KW-1003">Cell membrane</keyword>
<proteinExistence type="predicted"/>
<evidence type="ECO:0000259" key="9">
    <source>
        <dbReference type="Pfam" id="PF13231"/>
    </source>
</evidence>
<feature type="transmembrane region" description="Helical" evidence="8">
    <location>
        <begin position="104"/>
        <end position="122"/>
    </location>
</feature>
<evidence type="ECO:0000256" key="2">
    <source>
        <dbReference type="ARBA" id="ARBA00022475"/>
    </source>
</evidence>
<evidence type="ECO:0000256" key="3">
    <source>
        <dbReference type="ARBA" id="ARBA00022676"/>
    </source>
</evidence>
<accession>A0ABQ3I6C1</accession>
<evidence type="ECO:0000256" key="4">
    <source>
        <dbReference type="ARBA" id="ARBA00022679"/>
    </source>
</evidence>
<protein>
    <recommendedName>
        <fullName evidence="9">Glycosyltransferase RgtA/B/C/D-like domain-containing protein</fullName>
    </recommendedName>
</protein>
<keyword evidence="11" id="KW-1185">Reference proteome</keyword>
<feature type="transmembrane region" description="Helical" evidence="8">
    <location>
        <begin position="291"/>
        <end position="308"/>
    </location>
</feature>
<dbReference type="RefSeq" id="WP_189630581.1">
    <property type="nucleotide sequence ID" value="NZ_BNAG01000003.1"/>
</dbReference>
<dbReference type="InterPro" id="IPR050297">
    <property type="entry name" value="LipidA_mod_glycosyltrf_83"/>
</dbReference>
<evidence type="ECO:0000256" key="7">
    <source>
        <dbReference type="ARBA" id="ARBA00023136"/>
    </source>
</evidence>
<feature type="transmembrane region" description="Helical" evidence="8">
    <location>
        <begin position="15"/>
        <end position="33"/>
    </location>
</feature>
<feature type="transmembrane region" description="Helical" evidence="8">
    <location>
        <begin position="231"/>
        <end position="254"/>
    </location>
</feature>
<evidence type="ECO:0000313" key="10">
    <source>
        <dbReference type="EMBL" id="GHE68185.1"/>
    </source>
</evidence>
<feature type="domain" description="Glycosyltransferase RgtA/B/C/D-like" evidence="9">
    <location>
        <begin position="56"/>
        <end position="205"/>
    </location>
</feature>
<keyword evidence="6 8" id="KW-1133">Transmembrane helix</keyword>
<name>A0ABQ3I6C1_9BACT</name>
<dbReference type="PANTHER" id="PTHR33908:SF11">
    <property type="entry name" value="MEMBRANE PROTEIN"/>
    <property type="match status" value="1"/>
</dbReference>
<feature type="transmembrane region" description="Helical" evidence="8">
    <location>
        <begin position="320"/>
        <end position="337"/>
    </location>
</feature>
<evidence type="ECO:0000256" key="1">
    <source>
        <dbReference type="ARBA" id="ARBA00004651"/>
    </source>
</evidence>
<evidence type="ECO:0000256" key="5">
    <source>
        <dbReference type="ARBA" id="ARBA00022692"/>
    </source>
</evidence>
<dbReference type="PANTHER" id="PTHR33908">
    <property type="entry name" value="MANNOSYLTRANSFERASE YKCB-RELATED"/>
    <property type="match status" value="1"/>
</dbReference>
<dbReference type="Pfam" id="PF13231">
    <property type="entry name" value="PMT_2"/>
    <property type="match status" value="1"/>
</dbReference>
<feature type="transmembrane region" description="Helical" evidence="8">
    <location>
        <begin position="66"/>
        <end position="92"/>
    </location>
</feature>
<sequence length="568" mass="66190">MTTSTLSRSTDTKPVFAVFLIIWFIVGLIQNYFTEVSGEEAYYWLFSQYLDWGYLDHPPMVGVLSYMGYTLIPNALGLRLWFLIANMLTLVVIRKTLAKKDDPLFVWIALSAVAVHAGAFLVKTDVPLILFEALFLYFYKQYLEDDNWKVSVLLALSIALIMLSKHHGFLIVIFTVLSNLKLVLRKSFWLVVLATVVFMIPHTIWQFNHDFATIKFHLYNRIDMGFSWESLAYYVGIQPVVFGPFCGVLLIAGAFLNRHSSDFNRALRFCLVGVFVFFFISTLKVEFHKHWTSIMMMPLVLLAHEYIADHERMRRWMKRIAVATLVLIVPLRIYLMYDFLPKSWTEGWDVLHNWDTWAEEVNELSNGLPIMFNNHYERASRYAYLTGDIVHCYNTFDYRETQHDLLSLEEQLQGKTVFQINRYRDTVNYKDYYTQIGKGIHYRVVENFRSFRKVAVELIDEEQVNDLKKGNVMVTLRLTNHYDYAVNFSDAGEHRVVLNAHYLKGLQPVGIQELKELSGEIAPGESREVSVLLQQPQLGEGKHHLRFSIQVEGIEPPINSKKYELEMD</sequence>
<dbReference type="EMBL" id="BNAG01000003">
    <property type="protein sequence ID" value="GHE68185.1"/>
    <property type="molecule type" value="Genomic_DNA"/>
</dbReference>
<dbReference type="Proteomes" id="UP000658258">
    <property type="component" value="Unassembled WGS sequence"/>
</dbReference>
<keyword evidence="4" id="KW-0808">Transferase</keyword>
<keyword evidence="7 8" id="KW-0472">Membrane</keyword>
<comment type="caution">
    <text evidence="10">The sequence shown here is derived from an EMBL/GenBank/DDBJ whole genome shotgun (WGS) entry which is preliminary data.</text>
</comment>
<dbReference type="InterPro" id="IPR038731">
    <property type="entry name" value="RgtA/B/C-like"/>
</dbReference>
<organism evidence="10 11">
    <name type="scientific">Roseivirga thermotolerans</name>
    <dbReference type="NCBI Taxonomy" id="1758176"/>
    <lineage>
        <taxon>Bacteria</taxon>
        <taxon>Pseudomonadati</taxon>
        <taxon>Bacteroidota</taxon>
        <taxon>Cytophagia</taxon>
        <taxon>Cytophagales</taxon>
        <taxon>Roseivirgaceae</taxon>
        <taxon>Roseivirga</taxon>
    </lineage>
</organism>
<evidence type="ECO:0000313" key="11">
    <source>
        <dbReference type="Proteomes" id="UP000658258"/>
    </source>
</evidence>
<gene>
    <name evidence="10" type="ORF">GCM10011340_24880</name>
</gene>
<evidence type="ECO:0000256" key="8">
    <source>
        <dbReference type="SAM" id="Phobius"/>
    </source>
</evidence>